<evidence type="ECO:0000256" key="3">
    <source>
        <dbReference type="ARBA" id="ARBA00022806"/>
    </source>
</evidence>
<proteinExistence type="predicted"/>
<evidence type="ECO:0000259" key="6">
    <source>
        <dbReference type="PROSITE" id="PS51198"/>
    </source>
</evidence>
<dbReference type="InterPro" id="IPR014016">
    <property type="entry name" value="UvrD-like_ATP-bd"/>
</dbReference>
<reference evidence="7" key="1">
    <citation type="journal article" date="2021" name="Microbiology">
        <title>Metagenomic Analysis of the Microbial Community in the Underground Coal Fire Area (Kemerovo Region, Russia) Revealed Predominance of Thermophilic Members of the Phyla Deinococcus-thermus, Aquificae, and Firmicutes.</title>
        <authorList>
            <person name="Kadnikov V."/>
            <person name="Mardanov A.V."/>
            <person name="Beletsky A.V."/>
            <person name="Karnachuk O.V."/>
            <person name="Ravin N.V."/>
        </authorList>
    </citation>
    <scope>NUCLEOTIDE SEQUENCE</scope>
    <source>
        <strain evidence="7">RBS10-49</strain>
    </source>
</reference>
<keyword evidence="3 5" id="KW-0347">Helicase</keyword>
<dbReference type="PROSITE" id="PS51198">
    <property type="entry name" value="UVRD_HELICASE_ATP_BIND"/>
    <property type="match status" value="1"/>
</dbReference>
<dbReference type="PANTHER" id="PTHR11070">
    <property type="entry name" value="UVRD / RECB / PCRA DNA HELICASE FAMILY MEMBER"/>
    <property type="match status" value="1"/>
</dbReference>
<sequence length="764" mass="84353">MSRQEDAPKDRFPAAFAATAGDGGAAGTGHPAWEEETKHLAFVVGRIQRHIERLSAASGGIKSAHERVAEDFWEDISLDVSTPDDLLESYADIAQQAAIVEELRARLGASAADLERLVQMMQKPYFARIDFAPDGGEPVTVYLGLRAFYDEELEADLVVDWRAPIASLYYEAAVGPAAYRAPDGPVRGHLGLKRQFIIRQRALKAMVDLTGVAAGDELLADILARPAAPHLRAVVETIQKEQSAVIRRDDYGVLLVEGAAGSGKTSVALMHVAYLLHHFRSTLSSEHILILSPNALFTEYIGLVLPELGETNVRRTTLFERIEAVLGGEAIEAPFEKLEYLLEGGTDDPRRALRRRIDAELSSPAYARLLSAFVRSLGPDDLVFRPIGDEEATWFSGEMIRRLARRVYGSGDPAWVRRLGALLERALARRAEAMLMATWVDFALDAVPAAVARRIHERLLRRADELPSDFDQTYERALRRWIVRRRAEAHREAIRAFGFVDAVATYRRLFAEPERYAELWRAFQAETGLDGAFLQSLQAHVADRLTRRPLAFEDAVAAAYVKTALTGAGEDSAVRFVVVDEAQDYAPPEVLWLLTLFPKARWMFLGDRAQALLPRPTVFDPASVDWLGAAYAGRGPLDMKTLPASYRSTAEIQALAAAVLGVPVPEGAELRHGPPPRLVVVPDHAALARALAEDIARLLQAGHGMIAVLCRTERECETAEAYLDRRVPYQRVYAGTRELRGKVLLMPAALAKGIEFDAVLLFDV</sequence>
<feature type="binding site" evidence="5">
    <location>
        <begin position="258"/>
        <end position="265"/>
    </location>
    <ligand>
        <name>ATP</name>
        <dbReference type="ChEBI" id="CHEBI:30616"/>
    </ligand>
</feature>
<dbReference type="AlphaFoldDB" id="A0A947D268"/>
<dbReference type="InterPro" id="IPR048228">
    <property type="entry name" value="HelD_bacillota"/>
</dbReference>
<evidence type="ECO:0000256" key="1">
    <source>
        <dbReference type="ARBA" id="ARBA00022741"/>
    </source>
</evidence>
<protein>
    <recommendedName>
        <fullName evidence="6">UvrD-like helicase ATP-binding domain-containing protein</fullName>
    </recommendedName>
</protein>
<dbReference type="GO" id="GO:0016787">
    <property type="term" value="F:hydrolase activity"/>
    <property type="evidence" value="ECO:0007669"/>
    <property type="project" value="UniProtKB-UniRule"/>
</dbReference>
<evidence type="ECO:0000256" key="2">
    <source>
        <dbReference type="ARBA" id="ARBA00022801"/>
    </source>
</evidence>
<organism evidence="7 8">
    <name type="scientific">Hydrogenibacillus schlegelii</name>
    <name type="common">Bacillus schlegelii</name>
    <dbReference type="NCBI Taxonomy" id="1484"/>
    <lineage>
        <taxon>Bacteria</taxon>
        <taxon>Bacillati</taxon>
        <taxon>Bacillota</taxon>
        <taxon>Bacilli</taxon>
        <taxon>Bacillales</taxon>
        <taxon>Bacillales Family X. Incertae Sedis</taxon>
        <taxon>Hydrogenibacillus</taxon>
    </lineage>
</organism>
<dbReference type="PANTHER" id="PTHR11070:SF17">
    <property type="entry name" value="DNA HELICASE IV"/>
    <property type="match status" value="1"/>
</dbReference>
<dbReference type="GO" id="GO:0000725">
    <property type="term" value="P:recombinational repair"/>
    <property type="evidence" value="ECO:0007669"/>
    <property type="project" value="TreeGrafter"/>
</dbReference>
<accession>A0A947D268</accession>
<dbReference type="NCBIfam" id="NF041464">
    <property type="entry name" value="HelD_BACSU"/>
    <property type="match status" value="1"/>
</dbReference>
<dbReference type="GO" id="GO:0043138">
    <property type="term" value="F:3'-5' DNA helicase activity"/>
    <property type="evidence" value="ECO:0007669"/>
    <property type="project" value="TreeGrafter"/>
</dbReference>
<dbReference type="InterPro" id="IPR027417">
    <property type="entry name" value="P-loop_NTPase"/>
</dbReference>
<keyword evidence="2 5" id="KW-0378">Hydrolase</keyword>
<dbReference type="GO" id="GO:0005524">
    <property type="term" value="F:ATP binding"/>
    <property type="evidence" value="ECO:0007669"/>
    <property type="project" value="UniProtKB-UniRule"/>
</dbReference>
<feature type="domain" description="UvrD-like helicase ATP-binding" evidence="6">
    <location>
        <begin position="237"/>
        <end position="649"/>
    </location>
</feature>
<dbReference type="InterPro" id="IPR000212">
    <property type="entry name" value="DNA_helicase_UvrD/REP"/>
</dbReference>
<keyword evidence="4 5" id="KW-0067">ATP-binding</keyword>
<dbReference type="SUPFAM" id="SSF52540">
    <property type="entry name" value="P-loop containing nucleoside triphosphate hydrolases"/>
    <property type="match status" value="1"/>
</dbReference>
<dbReference type="EMBL" id="JAHHQF010000039">
    <property type="protein sequence ID" value="MBT9281493.1"/>
    <property type="molecule type" value="Genomic_DNA"/>
</dbReference>
<evidence type="ECO:0000256" key="4">
    <source>
        <dbReference type="ARBA" id="ARBA00022840"/>
    </source>
</evidence>
<dbReference type="GO" id="GO:0003677">
    <property type="term" value="F:DNA binding"/>
    <property type="evidence" value="ECO:0007669"/>
    <property type="project" value="InterPro"/>
</dbReference>
<keyword evidence="1 5" id="KW-0547">Nucleotide-binding</keyword>
<dbReference type="GO" id="GO:0005829">
    <property type="term" value="C:cytosol"/>
    <property type="evidence" value="ECO:0007669"/>
    <property type="project" value="TreeGrafter"/>
</dbReference>
<evidence type="ECO:0000313" key="8">
    <source>
        <dbReference type="Proteomes" id="UP000748108"/>
    </source>
</evidence>
<gene>
    <name evidence="7" type="ORF">KM312_02340</name>
</gene>
<name>A0A947D268_HYDSH</name>
<dbReference type="Gene3D" id="3.40.50.300">
    <property type="entry name" value="P-loop containing nucleotide triphosphate hydrolases"/>
    <property type="match status" value="2"/>
</dbReference>
<comment type="caution">
    <text evidence="7">The sequence shown here is derived from an EMBL/GenBank/DDBJ whole genome shotgun (WGS) entry which is preliminary data.</text>
</comment>
<dbReference type="Proteomes" id="UP000748108">
    <property type="component" value="Unassembled WGS sequence"/>
</dbReference>
<evidence type="ECO:0000256" key="5">
    <source>
        <dbReference type="PROSITE-ProRule" id="PRU00560"/>
    </source>
</evidence>
<evidence type="ECO:0000313" key="7">
    <source>
        <dbReference type="EMBL" id="MBT9281493.1"/>
    </source>
</evidence>